<reference evidence="2" key="2">
    <citation type="submission" date="2020-05" db="EMBL/GenBank/DDBJ databases">
        <authorList>
            <person name="Kim H.-S."/>
            <person name="Proctor R.H."/>
            <person name="Brown D.W."/>
        </authorList>
    </citation>
    <scope>NUCLEOTIDE SEQUENCE</scope>
    <source>
        <strain evidence="2">NRRL 20472</strain>
    </source>
</reference>
<feature type="non-terminal residue" evidence="2">
    <location>
        <position position="94"/>
    </location>
</feature>
<evidence type="ECO:0000256" key="1">
    <source>
        <dbReference type="SAM" id="MobiDB-lite"/>
    </source>
</evidence>
<feature type="region of interest" description="Disordered" evidence="1">
    <location>
        <begin position="57"/>
        <end position="94"/>
    </location>
</feature>
<dbReference type="EMBL" id="JABEXW010000057">
    <property type="protein sequence ID" value="KAF4972400.1"/>
    <property type="molecule type" value="Genomic_DNA"/>
</dbReference>
<comment type="caution">
    <text evidence="2">The sequence shown here is derived from an EMBL/GenBank/DDBJ whole genome shotgun (WGS) entry which is preliminary data.</text>
</comment>
<organism evidence="2 3">
    <name type="scientific">Fusarium sarcochroum</name>
    <dbReference type="NCBI Taxonomy" id="1208366"/>
    <lineage>
        <taxon>Eukaryota</taxon>
        <taxon>Fungi</taxon>
        <taxon>Dikarya</taxon>
        <taxon>Ascomycota</taxon>
        <taxon>Pezizomycotina</taxon>
        <taxon>Sordariomycetes</taxon>
        <taxon>Hypocreomycetidae</taxon>
        <taxon>Hypocreales</taxon>
        <taxon>Nectriaceae</taxon>
        <taxon>Fusarium</taxon>
        <taxon>Fusarium lateritium species complex</taxon>
    </lineage>
</organism>
<keyword evidence="3" id="KW-1185">Reference proteome</keyword>
<sequence>MSYILNNAFRASRAVAPTVSRRAIRCFSVTRVQRVHDTPLKKSVVREKEVPVTVYAAGQGTGDKHTVNVPEDAARVPQEPPVPTHDTEAVQPLT</sequence>
<proteinExistence type="predicted"/>
<accession>A0A8H4UA41</accession>
<evidence type="ECO:0000313" key="3">
    <source>
        <dbReference type="Proteomes" id="UP000622797"/>
    </source>
</evidence>
<reference evidence="2" key="1">
    <citation type="journal article" date="2020" name="BMC Genomics">
        <title>Correction to: Identification and distribution of gene clusters required for synthesis of sphingolipid metabolism inhibitors in diverse species of the filamentous fungus Fusarium.</title>
        <authorList>
            <person name="Kim H.S."/>
            <person name="Lohmar J.M."/>
            <person name="Busman M."/>
            <person name="Brown D.W."/>
            <person name="Naumann T.A."/>
            <person name="Divon H.H."/>
            <person name="Lysoe E."/>
            <person name="Uhlig S."/>
            <person name="Proctor R.H."/>
        </authorList>
    </citation>
    <scope>NUCLEOTIDE SEQUENCE</scope>
    <source>
        <strain evidence="2">NRRL 20472</strain>
    </source>
</reference>
<name>A0A8H4UA41_9HYPO</name>
<dbReference type="AlphaFoldDB" id="A0A8H4UA41"/>
<dbReference type="Proteomes" id="UP000622797">
    <property type="component" value="Unassembled WGS sequence"/>
</dbReference>
<protein>
    <submittedName>
        <fullName evidence="2">Uncharacterized protein</fullName>
    </submittedName>
</protein>
<gene>
    <name evidence="2" type="ORF">FSARC_967</name>
</gene>
<evidence type="ECO:0000313" key="2">
    <source>
        <dbReference type="EMBL" id="KAF4972400.1"/>
    </source>
</evidence>